<evidence type="ECO:0000313" key="5">
    <source>
        <dbReference type="Proteomes" id="UP000321832"/>
    </source>
</evidence>
<keyword evidence="1 2" id="KW-0238">DNA-binding</keyword>
<reference evidence="4 5" key="1">
    <citation type="submission" date="2019-08" db="EMBL/GenBank/DDBJ databases">
        <authorList>
            <person name="Khan S.A."/>
            <person name="Jeon C.O."/>
            <person name="Jeong S.E."/>
        </authorList>
    </citation>
    <scope>NUCLEOTIDE SEQUENCE [LARGE SCALE GENOMIC DNA]</scope>
    <source>
        <strain evidence="5">IMCC1728</strain>
    </source>
</reference>
<dbReference type="Gene3D" id="1.10.10.60">
    <property type="entry name" value="Homeodomain-like"/>
    <property type="match status" value="1"/>
</dbReference>
<evidence type="ECO:0000313" key="4">
    <source>
        <dbReference type="EMBL" id="TXC67201.1"/>
    </source>
</evidence>
<evidence type="ECO:0000259" key="3">
    <source>
        <dbReference type="PROSITE" id="PS50977"/>
    </source>
</evidence>
<protein>
    <submittedName>
        <fullName evidence="4">DUF1956 domain-containing protein</fullName>
    </submittedName>
</protein>
<dbReference type="Proteomes" id="UP000321832">
    <property type="component" value="Unassembled WGS sequence"/>
</dbReference>
<dbReference type="PANTHER" id="PTHR30055:SF235">
    <property type="entry name" value="TRANSCRIPTIONAL REGULATORY PROTEIN"/>
    <property type="match status" value="1"/>
</dbReference>
<proteinExistence type="predicted"/>
<dbReference type="PROSITE" id="PS50977">
    <property type="entry name" value="HTH_TETR_2"/>
    <property type="match status" value="1"/>
</dbReference>
<accession>A0A5C6U532</accession>
<feature type="DNA-binding region" description="H-T-H motif" evidence="2">
    <location>
        <begin position="41"/>
        <end position="60"/>
    </location>
</feature>
<dbReference type="PANTHER" id="PTHR30055">
    <property type="entry name" value="HTH-TYPE TRANSCRIPTIONAL REGULATOR RUTR"/>
    <property type="match status" value="1"/>
</dbReference>
<evidence type="ECO:0000256" key="1">
    <source>
        <dbReference type="ARBA" id="ARBA00023125"/>
    </source>
</evidence>
<dbReference type="InterPro" id="IPR036271">
    <property type="entry name" value="Tet_transcr_reg_TetR-rel_C_sf"/>
</dbReference>
<dbReference type="GO" id="GO:0000976">
    <property type="term" value="F:transcription cis-regulatory region binding"/>
    <property type="evidence" value="ECO:0007669"/>
    <property type="project" value="TreeGrafter"/>
</dbReference>
<evidence type="ECO:0000256" key="2">
    <source>
        <dbReference type="PROSITE-ProRule" id="PRU00335"/>
    </source>
</evidence>
<comment type="caution">
    <text evidence="4">The sequence shown here is derived from an EMBL/GenBank/DDBJ whole genome shotgun (WGS) entry which is preliminary data.</text>
</comment>
<dbReference type="Gene3D" id="1.10.357.10">
    <property type="entry name" value="Tetracycline Repressor, domain 2"/>
    <property type="match status" value="1"/>
</dbReference>
<dbReference type="SUPFAM" id="SSF46689">
    <property type="entry name" value="Homeodomain-like"/>
    <property type="match status" value="1"/>
</dbReference>
<keyword evidence="5" id="KW-1185">Reference proteome</keyword>
<organism evidence="4 5">
    <name type="scientific">Piscinibacter aquaticus</name>
    <dbReference type="NCBI Taxonomy" id="392597"/>
    <lineage>
        <taxon>Bacteria</taxon>
        <taxon>Pseudomonadati</taxon>
        <taxon>Pseudomonadota</taxon>
        <taxon>Betaproteobacteria</taxon>
        <taxon>Burkholderiales</taxon>
        <taxon>Sphaerotilaceae</taxon>
        <taxon>Piscinibacter</taxon>
    </lineage>
</organism>
<dbReference type="Pfam" id="PF00440">
    <property type="entry name" value="TetR_N"/>
    <property type="match status" value="1"/>
</dbReference>
<dbReference type="InterPro" id="IPR050109">
    <property type="entry name" value="HTH-type_TetR-like_transc_reg"/>
</dbReference>
<gene>
    <name evidence="4" type="ORF">FSC37_20260</name>
</gene>
<dbReference type="AlphaFoldDB" id="A0A5C6U532"/>
<dbReference type="PRINTS" id="PR00455">
    <property type="entry name" value="HTHTETR"/>
</dbReference>
<sequence length="223" mass="24586">MTEINPARTPGAARPDGEASRERLLHAALNLFAHQGFAKTSTREIAEAAGTNLASIKYYFGDKAGLYRAVFFDLQSKPEDEIRRYGSEAIGLHEALRGFYLGFLEPLKQGELTTLCMKLHMREMLEPTGLWAEEIDQGIRPMHEALVKVLCRHVGVAQPDDEIQRLAVCVSALGVHLHVGRDVTDALAPSLNSSPDALDRWLDTLVMYAEAMVAAEMKRRGGG</sequence>
<dbReference type="SUPFAM" id="SSF48498">
    <property type="entry name" value="Tetracyclin repressor-like, C-terminal domain"/>
    <property type="match status" value="1"/>
</dbReference>
<dbReference type="InterPro" id="IPR015292">
    <property type="entry name" value="Tscrpt_reg_YbiH_C"/>
</dbReference>
<feature type="domain" description="HTH tetR-type" evidence="3">
    <location>
        <begin position="18"/>
        <end position="78"/>
    </location>
</feature>
<dbReference type="InterPro" id="IPR001647">
    <property type="entry name" value="HTH_TetR"/>
</dbReference>
<dbReference type="InterPro" id="IPR009057">
    <property type="entry name" value="Homeodomain-like_sf"/>
</dbReference>
<dbReference type="GO" id="GO:0003700">
    <property type="term" value="F:DNA-binding transcription factor activity"/>
    <property type="evidence" value="ECO:0007669"/>
    <property type="project" value="TreeGrafter"/>
</dbReference>
<name>A0A5C6U532_9BURK</name>
<dbReference type="EMBL" id="VOPW01000001">
    <property type="protein sequence ID" value="TXC67201.1"/>
    <property type="molecule type" value="Genomic_DNA"/>
</dbReference>
<dbReference type="Pfam" id="PF09209">
    <property type="entry name" value="CecR_C"/>
    <property type="match status" value="1"/>
</dbReference>